<keyword evidence="1 3" id="KW-0853">WD repeat</keyword>
<keyword evidence="6" id="KW-1185">Reference proteome</keyword>
<evidence type="ECO:0000313" key="5">
    <source>
        <dbReference type="EMBL" id="KAF2075129.1"/>
    </source>
</evidence>
<dbReference type="SMART" id="SM00320">
    <property type="entry name" value="WD40"/>
    <property type="match status" value="6"/>
</dbReference>
<dbReference type="Proteomes" id="UP000695562">
    <property type="component" value="Unassembled WGS sequence"/>
</dbReference>
<dbReference type="AlphaFoldDB" id="A0A8J4PZH4"/>
<evidence type="ECO:0000256" key="3">
    <source>
        <dbReference type="PROSITE-ProRule" id="PRU00221"/>
    </source>
</evidence>
<evidence type="ECO:0000256" key="4">
    <source>
        <dbReference type="SAM" id="MobiDB-lite"/>
    </source>
</evidence>
<organism evidence="5 6">
    <name type="scientific">Polysphondylium violaceum</name>
    <dbReference type="NCBI Taxonomy" id="133409"/>
    <lineage>
        <taxon>Eukaryota</taxon>
        <taxon>Amoebozoa</taxon>
        <taxon>Evosea</taxon>
        <taxon>Eumycetozoa</taxon>
        <taxon>Dictyostelia</taxon>
        <taxon>Dictyosteliales</taxon>
        <taxon>Dictyosteliaceae</taxon>
        <taxon>Polysphondylium</taxon>
    </lineage>
</organism>
<dbReference type="PANTHER" id="PTHR44675:SF1">
    <property type="entry name" value="P21-ACTIVATED PROTEIN KINASE-INTERACTING PROTEIN 1"/>
    <property type="match status" value="1"/>
</dbReference>
<dbReference type="EMBL" id="AJWJ01000113">
    <property type="protein sequence ID" value="KAF2075129.1"/>
    <property type="molecule type" value="Genomic_DNA"/>
</dbReference>
<evidence type="ECO:0000256" key="1">
    <source>
        <dbReference type="ARBA" id="ARBA00022574"/>
    </source>
</evidence>
<gene>
    <name evidence="5" type="ORF">CYY_003564</name>
</gene>
<feature type="region of interest" description="Disordered" evidence="4">
    <location>
        <begin position="373"/>
        <end position="450"/>
    </location>
</feature>
<evidence type="ECO:0008006" key="7">
    <source>
        <dbReference type="Google" id="ProtNLM"/>
    </source>
</evidence>
<dbReference type="InterPro" id="IPR015943">
    <property type="entry name" value="WD40/YVTN_repeat-like_dom_sf"/>
</dbReference>
<comment type="caution">
    <text evidence="5">The sequence shown here is derived from an EMBL/GenBank/DDBJ whole genome shotgun (WGS) entry which is preliminary data.</text>
</comment>
<dbReference type="InterPro" id="IPR036322">
    <property type="entry name" value="WD40_repeat_dom_sf"/>
</dbReference>
<dbReference type="InterPro" id="IPR001680">
    <property type="entry name" value="WD40_rpt"/>
</dbReference>
<dbReference type="InterPro" id="IPR051959">
    <property type="entry name" value="PAK1-Kinase_Regulator"/>
</dbReference>
<feature type="compositionally biased region" description="Low complexity" evidence="4">
    <location>
        <begin position="30"/>
        <end position="54"/>
    </location>
</feature>
<dbReference type="Gene3D" id="2.130.10.10">
    <property type="entry name" value="YVTN repeat-like/Quinoprotein amine dehydrogenase"/>
    <property type="match status" value="2"/>
</dbReference>
<dbReference type="InterPro" id="IPR019775">
    <property type="entry name" value="WD40_repeat_CS"/>
</dbReference>
<dbReference type="OrthoDB" id="308449at2759"/>
<dbReference type="SUPFAM" id="SSF50978">
    <property type="entry name" value="WD40 repeat-like"/>
    <property type="match status" value="1"/>
</dbReference>
<keyword evidence="2" id="KW-0677">Repeat</keyword>
<proteinExistence type="predicted"/>
<evidence type="ECO:0000256" key="2">
    <source>
        <dbReference type="ARBA" id="ARBA00022737"/>
    </source>
</evidence>
<dbReference type="PROSITE" id="PS00678">
    <property type="entry name" value="WD_REPEATS_1"/>
    <property type="match status" value="2"/>
</dbReference>
<dbReference type="PROSITE" id="PS50082">
    <property type="entry name" value="WD_REPEATS_2"/>
    <property type="match status" value="2"/>
</dbReference>
<feature type="repeat" description="WD" evidence="3">
    <location>
        <begin position="184"/>
        <end position="225"/>
    </location>
</feature>
<feature type="compositionally biased region" description="Acidic residues" evidence="4">
    <location>
        <begin position="373"/>
        <end position="391"/>
    </location>
</feature>
<feature type="region of interest" description="Disordered" evidence="4">
    <location>
        <begin position="1"/>
        <end position="55"/>
    </location>
</feature>
<dbReference type="PANTHER" id="PTHR44675">
    <property type="entry name" value="PAK1 INTERACTING PROTEIN 1"/>
    <property type="match status" value="1"/>
</dbReference>
<dbReference type="Pfam" id="PF00400">
    <property type="entry name" value="WD40"/>
    <property type="match status" value="3"/>
</dbReference>
<protein>
    <recommendedName>
        <fullName evidence="7">WD40 repeat-containing protein</fullName>
    </recommendedName>
</protein>
<feature type="compositionally biased region" description="Acidic residues" evidence="4">
    <location>
        <begin position="404"/>
        <end position="450"/>
    </location>
</feature>
<accession>A0A8J4PZH4</accession>
<dbReference type="PROSITE" id="PS50294">
    <property type="entry name" value="WD_REPEATS_REGION"/>
    <property type="match status" value="1"/>
</dbReference>
<name>A0A8J4PZH4_9MYCE</name>
<evidence type="ECO:0000313" key="6">
    <source>
        <dbReference type="Proteomes" id="UP000695562"/>
    </source>
</evidence>
<sequence length="450" mass="50551">MTSNKKRKESEPTTVKTPVVKKEPTPPPKSNLKTPTPTTTTTTSNTNNNNNNNKSTKEITQVISVGCYENSILGYEALLLKDHKELQNPDGLLEVHLSPIYGYSSHSGCIKSLSACKNTLVSSSTDETSKVYNLQLKKEMGTLSKHEGYITCTEFYKNTHMLAGSMDKSISVWRVSDWECLKVMTGPKGAINAISIHPTGKAALSVSKDKRLFLWNLNTGKAAFFTKFRTEPFLVKWSPSGEHYVVVFSDNVTIFDKESKELFVLPFKQQVLAVKFFDDDNLLVGGEDKIISVIEYKKGKVVKTFEGHDNRIKGLETLSFKSCKKPYIVSISSDGNVVIWNIDSIYPVGLAETGGFRLTTLCVGPVEVVAEDYDDEYDEEVDQDYDSDDEEGTPKKLKVKVEYSSDEDEEEDEEDEDEEDDGEDGEEEEEDEEEEGDEDQDEEDEEDEDQ</sequence>
<reference evidence="5" key="1">
    <citation type="submission" date="2020-01" db="EMBL/GenBank/DDBJ databases">
        <title>Development of genomics and gene disruption for Polysphondylium violaceum indicates a role for the polyketide synthase stlB in stalk morphogenesis.</title>
        <authorList>
            <person name="Narita B."/>
            <person name="Kawabe Y."/>
            <person name="Kin K."/>
            <person name="Saito T."/>
            <person name="Gibbs R."/>
            <person name="Kuspa A."/>
            <person name="Muzny D."/>
            <person name="Queller D."/>
            <person name="Richards S."/>
            <person name="Strassman J."/>
            <person name="Sucgang R."/>
            <person name="Worley K."/>
            <person name="Schaap P."/>
        </authorList>
    </citation>
    <scope>NUCLEOTIDE SEQUENCE</scope>
    <source>
        <strain evidence="5">QSvi11</strain>
    </source>
</reference>
<feature type="repeat" description="WD" evidence="3">
    <location>
        <begin position="143"/>
        <end position="183"/>
    </location>
</feature>